<feature type="compositionally biased region" description="Basic residues" evidence="1">
    <location>
        <begin position="535"/>
        <end position="556"/>
    </location>
</feature>
<feature type="region of interest" description="Disordered" evidence="1">
    <location>
        <begin position="1088"/>
        <end position="1142"/>
    </location>
</feature>
<feature type="region of interest" description="Disordered" evidence="1">
    <location>
        <begin position="1495"/>
        <end position="1563"/>
    </location>
</feature>
<feature type="region of interest" description="Disordered" evidence="1">
    <location>
        <begin position="1166"/>
        <end position="1213"/>
    </location>
</feature>
<feature type="region of interest" description="Disordered" evidence="1">
    <location>
        <begin position="457"/>
        <end position="556"/>
    </location>
</feature>
<feature type="region of interest" description="Disordered" evidence="1">
    <location>
        <begin position="1372"/>
        <end position="1427"/>
    </location>
</feature>
<feature type="region of interest" description="Disordered" evidence="1">
    <location>
        <begin position="1585"/>
        <end position="1624"/>
    </location>
</feature>
<protein>
    <recommendedName>
        <fullName evidence="2">Serine/threonine-protein kinase WNK CCTL2 domain-containing protein</fullName>
    </recommendedName>
</protein>
<dbReference type="EMBL" id="WNTK01000414">
    <property type="protein sequence ID" value="KAG9469858.1"/>
    <property type="molecule type" value="Genomic_DNA"/>
</dbReference>
<feature type="compositionally biased region" description="Polar residues" evidence="1">
    <location>
        <begin position="473"/>
        <end position="486"/>
    </location>
</feature>
<dbReference type="Pfam" id="PF24889">
    <property type="entry name" value="CCTL2_WNK"/>
    <property type="match status" value="1"/>
</dbReference>
<feature type="compositionally biased region" description="Low complexity" evidence="1">
    <location>
        <begin position="1120"/>
        <end position="1142"/>
    </location>
</feature>
<dbReference type="PANTHER" id="PTHR13902">
    <property type="entry name" value="SERINE/THREONINE-PROTEIN KINASE WNK WITH NO LYSINE -RELATED"/>
    <property type="match status" value="1"/>
</dbReference>
<gene>
    <name evidence="3" type="ORF">GDO78_019531</name>
</gene>
<feature type="compositionally biased region" description="Basic residues" evidence="1">
    <location>
        <begin position="1505"/>
        <end position="1517"/>
    </location>
</feature>
<feature type="compositionally biased region" description="Polar residues" evidence="1">
    <location>
        <begin position="77"/>
        <end position="99"/>
    </location>
</feature>
<feature type="compositionally biased region" description="Polar residues" evidence="1">
    <location>
        <begin position="278"/>
        <end position="289"/>
    </location>
</feature>
<keyword evidence="4" id="KW-1185">Reference proteome</keyword>
<feature type="region of interest" description="Disordered" evidence="1">
    <location>
        <begin position="1704"/>
        <end position="1730"/>
    </location>
</feature>
<dbReference type="InterPro" id="IPR056865">
    <property type="entry name" value="CCTL2_WNK"/>
</dbReference>
<comment type="caution">
    <text evidence="3">The sequence shown here is derived from an EMBL/GenBank/DDBJ whole genome shotgun (WGS) entry which is preliminary data.</text>
</comment>
<dbReference type="FunFam" id="3.10.20.90:FF:000012">
    <property type="entry name" value="Serine/threonine-protein kinase WNK1 isoform 2"/>
    <property type="match status" value="1"/>
</dbReference>
<dbReference type="Proteomes" id="UP000770717">
    <property type="component" value="Unassembled WGS sequence"/>
</dbReference>
<evidence type="ECO:0000259" key="2">
    <source>
        <dbReference type="Pfam" id="PF24889"/>
    </source>
</evidence>
<dbReference type="OrthoDB" id="4062651at2759"/>
<feature type="region of interest" description="Disordered" evidence="1">
    <location>
        <begin position="1290"/>
        <end position="1326"/>
    </location>
</feature>
<feature type="region of interest" description="Disordered" evidence="1">
    <location>
        <begin position="1029"/>
        <end position="1067"/>
    </location>
</feature>
<dbReference type="InterPro" id="IPR050588">
    <property type="entry name" value="WNK_Ser-Thr_kinase"/>
</dbReference>
<feature type="compositionally biased region" description="Pro residues" evidence="1">
    <location>
        <begin position="1198"/>
        <end position="1207"/>
    </location>
</feature>
<proteinExistence type="predicted"/>
<feature type="compositionally biased region" description="Polar residues" evidence="1">
    <location>
        <begin position="1529"/>
        <end position="1540"/>
    </location>
</feature>
<feature type="compositionally biased region" description="Low complexity" evidence="1">
    <location>
        <begin position="58"/>
        <end position="70"/>
    </location>
</feature>
<evidence type="ECO:0000313" key="4">
    <source>
        <dbReference type="Proteomes" id="UP000770717"/>
    </source>
</evidence>
<name>A0A8J6EIQ8_ELECQ</name>
<feature type="compositionally biased region" description="Low complexity" evidence="1">
    <location>
        <begin position="1166"/>
        <end position="1175"/>
    </location>
</feature>
<feature type="region of interest" description="Disordered" evidence="1">
    <location>
        <begin position="265"/>
        <end position="295"/>
    </location>
</feature>
<feature type="region of interest" description="Disordered" evidence="1">
    <location>
        <begin position="1253"/>
        <end position="1274"/>
    </location>
</feature>
<feature type="compositionally biased region" description="Polar residues" evidence="1">
    <location>
        <begin position="494"/>
        <end position="507"/>
    </location>
</feature>
<feature type="compositionally biased region" description="Pro residues" evidence="1">
    <location>
        <begin position="1715"/>
        <end position="1725"/>
    </location>
</feature>
<accession>A0A8J6EIQ8</accession>
<sequence>MAHQTLPDSPLFFPTIHDRPISFSPPPTFSSPKASNTQRRKSTSFLESQAHRNHHGQSSLRSLGPSPLLDSNRRSDGTSTPRKTSLKTAENVHRQQNFESPGAAGDSQMRPVETIYVASLPYNIQAEAYGTAAVTGLQKEQVMAQVGSVYDYQTGQTFLARPILRLETGVNQPSPLGSMSAPATAEPHFMFHQMFMPQSAPPVLTQSTEGHHGCMFEFHVHSSGPEGAMYVPHRVYCARLGSIEVEEVTYGTLLQNRLQTVTEEQCSHPSLDPASPFICNSPQSSSEYSSDAGEYLSPPLPLGSVQSVEMPTAYPQKFLQEPPVILCFPQSGVSYPASSAVFGHQLTQVPGQPPTTSVPTGVSAQTAAHTQSMQHQPSPVHQTIQYQVPSAVPNLTTQTQPIITQVAPTVPQGFPSLVPSQFPVESGLPPAGHPPSVVSSTIRTECLAQPGYQGGIPQPCMESGGTLPPGVPTASQPVTEVPQSAVQPAPVETQPPQTTQVVSSMDSAHSDVASGLSDGNEGATASSERHEGRSTKRHYRKSVRSRSRHEKSARPKLRILNVSNKGDRVVECQLETHNRKMVTFKFDLDGDNPEEIATIMVQNVFILATERESFVEQVKDIIEKADEMLSEDVNVEPEGEQEVESMQMKDDMYYTEGQKVEGEFRRPDPVYYLPQRADLVPSLNTQVVHSAGRRFIVSPVPESRLREPTFFNAPLQDPHITVPVSLGPGMNLSHSASSVSLHNAFAEMRQAQMAEGPNTAPPIFNQTGPPFPPSLTNLAGSFSAALSGLPPTSAAIQSGLHPGVLQSVVELVVTAAPATAPWSGVPNTVPQITAASTQPVATAESSSGVSVSTATPLPVSSLPALPLVIGVPVAPGAMTSPAAQAVPPVGTSAAVQQTLISPPAPMPHTSMSTPVITGPAVPLSSSTSALSFVESAPVNVPHPESGMKPAEVSIVASTVSMSLPLSGPLTYAGVAAVGLAMAGNPPIIHAAPLPAGIATTPVVAQAGGAASTPLSSQVPLPGAVPIGQVPSLPNLQHSLPHGQPQPSAAVPGLPHAHSIEGDSDSLTKSGIDDIKTLEEKLRSLFSEHGSVGAPHGLTPQEASGGLDGVPLPGPPATTVSSQTKPTSTAPPSSLPLGPSGGPILSQGLTPGQAFTPVTYVSTPVATATTGKSGTPPKTPLSRVPVPSAGAEYTVGSPPGEPLPPLPGPSLTQSQQPLEDLDFQLRRTLSPDPVPTSPAPNCLAALTNVSAAVSTSSQPPAEAPELAKPKPEAEMSTSVLKMGRFQVSVAADDVLKPKPPPAETSSSTSSTSSMSCSSPESTLVKPQRVAAAGSLDIVDGAGLPQTAAHVTLSKQPVQVGRFQVTTSTTDRVGRFSVSRAQDDLEGRQLHLNGPSSHPEPPAALLDPPRAALDDSLGSPVTQHPLGSKVSLQSLSNSFNSSYMSSDNESDIEDEELKKELRRLRDKHLKEIQDLHGRQKKEIELLYTALGKVPPALIIPPAAPLSGRRRRPTKGKGSKSSRGSSHGNRSPQLSGDLSTQSAPPAVPPQQHLLLPPSNAADSGLLKPSPSSDILCSAFTSDAALSAPSLSGQGQGTSSTNTVAPSNAPANQSNTAPASSSSRKGTFTDDLHKLVDNWARDAMNLTGKKSKCGHPSYEGPGMARKFSAPCVSMTPSLGVPVSIPAASANSLAHYPKGICPQQFGFQSTPFQTQWSGPGGPPTAPPPSQPISQFAPTVTSSLQNFNISSLQKSISNPQGSNLRTT</sequence>
<feature type="domain" description="Serine/threonine-protein kinase WNK CCTL2" evidence="2">
    <location>
        <begin position="555"/>
        <end position="629"/>
    </location>
</feature>
<feature type="compositionally biased region" description="Low complexity" evidence="1">
    <location>
        <begin position="1401"/>
        <end position="1415"/>
    </location>
</feature>
<feature type="compositionally biased region" description="Low complexity" evidence="1">
    <location>
        <begin position="1518"/>
        <end position="1528"/>
    </location>
</feature>
<reference evidence="3" key="1">
    <citation type="thesis" date="2020" institute="ProQuest LLC" country="789 East Eisenhower Parkway, Ann Arbor, MI, USA">
        <title>Comparative Genomics and Chromosome Evolution.</title>
        <authorList>
            <person name="Mudd A.B."/>
        </authorList>
    </citation>
    <scope>NUCLEOTIDE SEQUENCE</scope>
    <source>
        <strain evidence="3">HN-11 Male</strain>
        <tissue evidence="3">Kidney and liver</tissue>
    </source>
</reference>
<dbReference type="Gene3D" id="3.10.20.90">
    <property type="entry name" value="Phosphatidylinositol 3-kinase Catalytic Subunit, Chain A, domain 1"/>
    <property type="match status" value="1"/>
</dbReference>
<feature type="compositionally biased region" description="Low complexity" evidence="1">
    <location>
        <begin position="1302"/>
        <end position="1321"/>
    </location>
</feature>
<organism evidence="3 4">
    <name type="scientific">Eleutherodactylus coqui</name>
    <name type="common">Puerto Rican coqui</name>
    <dbReference type="NCBI Taxonomy" id="57060"/>
    <lineage>
        <taxon>Eukaryota</taxon>
        <taxon>Metazoa</taxon>
        <taxon>Chordata</taxon>
        <taxon>Craniata</taxon>
        <taxon>Vertebrata</taxon>
        <taxon>Euteleostomi</taxon>
        <taxon>Amphibia</taxon>
        <taxon>Batrachia</taxon>
        <taxon>Anura</taxon>
        <taxon>Neobatrachia</taxon>
        <taxon>Hyloidea</taxon>
        <taxon>Eleutherodactylidae</taxon>
        <taxon>Eleutherodactylinae</taxon>
        <taxon>Eleutherodactylus</taxon>
        <taxon>Eleutherodactylus</taxon>
    </lineage>
</organism>
<feature type="region of interest" description="Disordered" evidence="1">
    <location>
        <begin position="1"/>
        <end position="107"/>
    </location>
</feature>
<evidence type="ECO:0000256" key="1">
    <source>
        <dbReference type="SAM" id="MobiDB-lite"/>
    </source>
</evidence>
<evidence type="ECO:0000313" key="3">
    <source>
        <dbReference type="EMBL" id="KAG9469858.1"/>
    </source>
</evidence>
<feature type="compositionally biased region" description="Polar residues" evidence="1">
    <location>
        <begin position="1598"/>
        <end position="1622"/>
    </location>
</feature>